<keyword evidence="4" id="KW-1185">Reference proteome</keyword>
<proteinExistence type="predicted"/>
<dbReference type="PROSITE" id="PS50005">
    <property type="entry name" value="TPR"/>
    <property type="match status" value="1"/>
</dbReference>
<feature type="repeat" description="TPR" evidence="1">
    <location>
        <begin position="504"/>
        <end position="537"/>
    </location>
</feature>
<dbReference type="AlphaFoldDB" id="A0A7V8VD26"/>
<feature type="coiled-coil region" evidence="2">
    <location>
        <begin position="430"/>
        <end position="488"/>
    </location>
</feature>
<organism evidence="3 4">
    <name type="scientific">Thermogemmata fonticola</name>
    <dbReference type="NCBI Taxonomy" id="2755323"/>
    <lineage>
        <taxon>Bacteria</taxon>
        <taxon>Pseudomonadati</taxon>
        <taxon>Planctomycetota</taxon>
        <taxon>Planctomycetia</taxon>
        <taxon>Gemmatales</taxon>
        <taxon>Gemmataceae</taxon>
        <taxon>Thermogemmata</taxon>
    </lineage>
</organism>
<reference evidence="3 4" key="1">
    <citation type="submission" date="2020-07" db="EMBL/GenBank/DDBJ databases">
        <title>Thermogemmata thermophila gen. nov., sp. nov., a novel moderate thermophilic planctomycete from a Kamchatka hot spring.</title>
        <authorList>
            <person name="Elcheninov A.G."/>
            <person name="Podosokorskaya O.A."/>
            <person name="Kovaleva O.L."/>
            <person name="Novikov A."/>
            <person name="Bonch-Osmolovskaya E.A."/>
            <person name="Toshchakov S.V."/>
            <person name="Kublanov I.V."/>
        </authorList>
    </citation>
    <scope>NUCLEOTIDE SEQUENCE [LARGE SCALE GENOMIC DNA]</scope>
    <source>
        <strain evidence="3 4">2918</strain>
    </source>
</reference>
<dbReference type="EMBL" id="JACEFB010000002">
    <property type="protein sequence ID" value="MBA2225595.1"/>
    <property type="molecule type" value="Genomic_DNA"/>
</dbReference>
<keyword evidence="1" id="KW-0802">TPR repeat</keyword>
<dbReference type="InterPro" id="IPR019734">
    <property type="entry name" value="TPR_rpt"/>
</dbReference>
<protein>
    <recommendedName>
        <fullName evidence="5">Tetratricopeptide repeat protein</fullName>
    </recommendedName>
</protein>
<evidence type="ECO:0000256" key="2">
    <source>
        <dbReference type="SAM" id="Coils"/>
    </source>
</evidence>
<accession>A0A7V8VD26</accession>
<evidence type="ECO:0000313" key="4">
    <source>
        <dbReference type="Proteomes" id="UP000542342"/>
    </source>
</evidence>
<comment type="caution">
    <text evidence="3">The sequence shown here is derived from an EMBL/GenBank/DDBJ whole genome shotgun (WGS) entry which is preliminary data.</text>
</comment>
<name>A0A7V8VD26_9BACT</name>
<sequence>MKSWLRRAMAVLGIVAGFAGRGLSQTLEAEVKTPYLWRVVLDAAEHPALGAGVRQQIERDVLAALQPALGPLGTVEVVDMSQTPREKWDPLWQQYEDKGFAGLEAARELTGIKTHFLRIDYQEGMYFLRARQHDGFTGLVSPLRQQRVPAAEWLGRAAGLLLEQDFGLCGTIEKVEEGAGTVTVLVRGGQLGGWERWVKAGDVFAVAQVFQSERPAPPPLRTATGKLIAPTSPQPLSLTASPRAYTCLRVNQIGRDGRLTCTVLSAYRTPLPTGRALGYRCLKLGTREGPLTIRLISSEGSGPRLGGQITVRAHESGFQTPPAPRDTFLFQDGLFRSQRPYAHLACVVISVGPGTGSQFPVPILTDEVVTLPFETDPKRVEAAAVLQAVVALANRVADARNAQTICFQAVSELIKNEKNAEALVRAQAGYRNARLAAQSIAEELERWREQLDKSAEARRLVAAIEQHLAALNKANDELGKHIKTLEAVVAQENDPKALARDVQAQALAARITILLGRGDVEEALTAYDQLLSLVPNDAELRSRRDKLRQEWQPKSPEHAKARDYLLKTWPGVATVVDFRDSLPPLGTAVEECMKHGDHYTLRKLLHHFNTAVVKLNELHDALDPNREQDRKDIEQIRKIGEHLAALEKRIQDYVARFSEAEKR</sequence>
<evidence type="ECO:0008006" key="5">
    <source>
        <dbReference type="Google" id="ProtNLM"/>
    </source>
</evidence>
<dbReference type="RefSeq" id="WP_194537008.1">
    <property type="nucleotide sequence ID" value="NZ_JACEFB010000002.1"/>
</dbReference>
<dbReference type="Proteomes" id="UP000542342">
    <property type="component" value="Unassembled WGS sequence"/>
</dbReference>
<evidence type="ECO:0000256" key="1">
    <source>
        <dbReference type="PROSITE-ProRule" id="PRU00339"/>
    </source>
</evidence>
<evidence type="ECO:0000313" key="3">
    <source>
        <dbReference type="EMBL" id="MBA2225595.1"/>
    </source>
</evidence>
<keyword evidence="2" id="KW-0175">Coiled coil</keyword>
<gene>
    <name evidence="3" type="ORF">H0921_05390</name>
</gene>